<sequence>MASTDSTPALNNTGSERPSLLFNPLETSNPLNLNSATYITRNDLPYGAPQQQWFPQPSRMSASSDGRSNTLTRDGQGYIAYQTLPSYQFDGKSFNGINGVASTVIIPNGATPITQQQQLSSQARNDAYNWNGLTRQDSRQDLQAANTMPRLPYLSDSRQKTGNHSLESYKISGILPPYPPYHIPAVAPVTNLTKNSSPTAEQSSTYLEASNATPHSLNTPTALASEPPRRLSATAYPTSSSPQQSSEQGQSLPPMVRMNTWSSMGESSSWIASSSSSSNDGFTYEVVVRQQPMRARMCGCGDKDRRAIDPPPILELTVKDENGTIKNDIMQSPFLVMHVTLRTPDGLTPMMTTPRLPGKLPILLGTLVSSPSILQDGDGKRGCYFIFPDLSVRLEGTFTLNFTLVNLEGDPQQLAGQPSRVAATTLSEVFKVYSPKAFPGMSESSKLSRAFAQQGYRIPIRKERLRSENGRRRKLLDLDDMDAIHSQVMSRTTDMPQGRGSNHDQEEQQHQQDSYVCEQQREPTTGEKRKGSPE</sequence>
<dbReference type="PANTHER" id="PTHR33572">
    <property type="entry name" value="SPORE DEVELOPMENT REGULATOR VOSA"/>
    <property type="match status" value="1"/>
</dbReference>
<dbReference type="InterPro" id="IPR037525">
    <property type="entry name" value="Velvet_dom"/>
</dbReference>
<comment type="subcellular location">
    <subcellularLocation>
        <location evidence="1">Nucleus</location>
    </subcellularLocation>
</comment>
<feature type="domain" description="Velvet" evidence="6">
    <location>
        <begin position="279"/>
        <end position="461"/>
    </location>
</feature>
<feature type="compositionally biased region" description="Basic and acidic residues" evidence="5">
    <location>
        <begin position="501"/>
        <end position="510"/>
    </location>
</feature>
<dbReference type="GO" id="GO:0005634">
    <property type="term" value="C:nucleus"/>
    <property type="evidence" value="ECO:0007669"/>
    <property type="project" value="UniProtKB-SubCell"/>
</dbReference>
<dbReference type="RefSeq" id="XP_031024968.1">
    <property type="nucleotide sequence ID" value="XM_031169079.1"/>
</dbReference>
<dbReference type="EMBL" id="QEAO01000015">
    <property type="protein sequence ID" value="TPX34171.1"/>
    <property type="molecule type" value="Genomic_DNA"/>
</dbReference>
<dbReference type="Gene3D" id="2.60.40.3960">
    <property type="entry name" value="Velvet domain"/>
    <property type="match status" value="1"/>
</dbReference>
<name>A0A507C3X5_9FUNG</name>
<evidence type="ECO:0000256" key="1">
    <source>
        <dbReference type="ARBA" id="ARBA00004123"/>
    </source>
</evidence>
<evidence type="ECO:0000259" key="6">
    <source>
        <dbReference type="PROSITE" id="PS51821"/>
    </source>
</evidence>
<feature type="compositionally biased region" description="Basic and acidic residues" evidence="5">
    <location>
        <begin position="519"/>
        <end position="534"/>
    </location>
</feature>
<organism evidence="7 8">
    <name type="scientific">Synchytrium microbalum</name>
    <dbReference type="NCBI Taxonomy" id="1806994"/>
    <lineage>
        <taxon>Eukaryota</taxon>
        <taxon>Fungi</taxon>
        <taxon>Fungi incertae sedis</taxon>
        <taxon>Chytridiomycota</taxon>
        <taxon>Chytridiomycota incertae sedis</taxon>
        <taxon>Chytridiomycetes</taxon>
        <taxon>Synchytriales</taxon>
        <taxon>Synchytriaceae</taxon>
        <taxon>Synchytrium</taxon>
    </lineage>
</organism>
<feature type="compositionally biased region" description="Polar residues" evidence="5">
    <location>
        <begin position="49"/>
        <end position="71"/>
    </location>
</feature>
<feature type="region of interest" description="Disordered" evidence="5">
    <location>
        <begin position="490"/>
        <end position="534"/>
    </location>
</feature>
<keyword evidence="3" id="KW-0804">Transcription</keyword>
<evidence type="ECO:0000313" key="7">
    <source>
        <dbReference type="EMBL" id="TPX34171.1"/>
    </source>
</evidence>
<dbReference type="InterPro" id="IPR021740">
    <property type="entry name" value="Velvet"/>
</dbReference>
<dbReference type="AlphaFoldDB" id="A0A507C3X5"/>
<dbReference type="InterPro" id="IPR038491">
    <property type="entry name" value="Velvet_dom_sf"/>
</dbReference>
<proteinExistence type="predicted"/>
<dbReference type="Proteomes" id="UP000319731">
    <property type="component" value="Unassembled WGS sequence"/>
</dbReference>
<dbReference type="PANTHER" id="PTHR33572:SF3">
    <property type="entry name" value="VELVET COMPLEX SUBUNIT B"/>
    <property type="match status" value="1"/>
</dbReference>
<accession>A0A507C3X5</accession>
<evidence type="ECO:0000256" key="4">
    <source>
        <dbReference type="ARBA" id="ARBA00023242"/>
    </source>
</evidence>
<dbReference type="Pfam" id="PF11754">
    <property type="entry name" value="Velvet"/>
    <property type="match status" value="2"/>
</dbReference>
<feature type="region of interest" description="Disordered" evidence="5">
    <location>
        <begin position="194"/>
        <end position="254"/>
    </location>
</feature>
<keyword evidence="8" id="KW-1185">Reference proteome</keyword>
<keyword evidence="4" id="KW-0539">Nucleus</keyword>
<dbReference type="STRING" id="1806994.A0A507C3X5"/>
<feature type="compositionally biased region" description="Polar residues" evidence="5">
    <location>
        <begin position="1"/>
        <end position="16"/>
    </location>
</feature>
<reference evidence="7 8" key="1">
    <citation type="journal article" date="2019" name="Sci. Rep.">
        <title>Comparative genomics of chytrid fungi reveal insights into the obligate biotrophic and pathogenic lifestyle of Synchytrium endobioticum.</title>
        <authorList>
            <person name="van de Vossenberg B.T.L.H."/>
            <person name="Warris S."/>
            <person name="Nguyen H.D.T."/>
            <person name="van Gent-Pelzer M.P.E."/>
            <person name="Joly D.L."/>
            <person name="van de Geest H.C."/>
            <person name="Bonants P.J.M."/>
            <person name="Smith D.S."/>
            <person name="Levesque C.A."/>
            <person name="van der Lee T.A.J."/>
        </authorList>
    </citation>
    <scope>NUCLEOTIDE SEQUENCE [LARGE SCALE GENOMIC DNA]</scope>
    <source>
        <strain evidence="7 8">JEL517</strain>
    </source>
</reference>
<keyword evidence="2" id="KW-0805">Transcription regulation</keyword>
<gene>
    <name evidence="7" type="ORF">SmJEL517_g03151</name>
</gene>
<evidence type="ECO:0000313" key="8">
    <source>
        <dbReference type="Proteomes" id="UP000319731"/>
    </source>
</evidence>
<feature type="region of interest" description="Disordered" evidence="5">
    <location>
        <begin position="1"/>
        <end position="26"/>
    </location>
</feature>
<feature type="region of interest" description="Disordered" evidence="5">
    <location>
        <begin position="48"/>
        <end position="71"/>
    </location>
</feature>
<evidence type="ECO:0000256" key="5">
    <source>
        <dbReference type="SAM" id="MobiDB-lite"/>
    </source>
</evidence>
<comment type="caution">
    <text evidence="7">The sequence shown here is derived from an EMBL/GenBank/DDBJ whole genome shotgun (WGS) entry which is preliminary data.</text>
</comment>
<dbReference type="GeneID" id="42004376"/>
<feature type="compositionally biased region" description="Polar residues" evidence="5">
    <location>
        <begin position="194"/>
        <end position="222"/>
    </location>
</feature>
<protein>
    <recommendedName>
        <fullName evidence="6">Velvet domain-containing protein</fullName>
    </recommendedName>
</protein>
<evidence type="ECO:0000256" key="3">
    <source>
        <dbReference type="ARBA" id="ARBA00023163"/>
    </source>
</evidence>
<dbReference type="PROSITE" id="PS51821">
    <property type="entry name" value="VELVET"/>
    <property type="match status" value="1"/>
</dbReference>
<feature type="compositionally biased region" description="Low complexity" evidence="5">
    <location>
        <begin position="237"/>
        <end position="254"/>
    </location>
</feature>
<evidence type="ECO:0000256" key="2">
    <source>
        <dbReference type="ARBA" id="ARBA00023015"/>
    </source>
</evidence>
<dbReference type="OrthoDB" id="5599552at2759"/>